<dbReference type="EMBL" id="JADGJH010005636">
    <property type="protein sequence ID" value="KAJ3079848.1"/>
    <property type="molecule type" value="Genomic_DNA"/>
</dbReference>
<keyword evidence="3" id="KW-1185">Reference proteome</keyword>
<feature type="non-terminal residue" evidence="2">
    <location>
        <position position="212"/>
    </location>
</feature>
<feature type="signal peptide" evidence="1">
    <location>
        <begin position="1"/>
        <end position="17"/>
    </location>
</feature>
<organism evidence="2 3">
    <name type="scientific">Physocladia obscura</name>
    <dbReference type="NCBI Taxonomy" id="109957"/>
    <lineage>
        <taxon>Eukaryota</taxon>
        <taxon>Fungi</taxon>
        <taxon>Fungi incertae sedis</taxon>
        <taxon>Chytridiomycota</taxon>
        <taxon>Chytridiomycota incertae sedis</taxon>
        <taxon>Chytridiomycetes</taxon>
        <taxon>Chytridiales</taxon>
        <taxon>Chytriomycetaceae</taxon>
        <taxon>Physocladia</taxon>
    </lineage>
</organism>
<name>A0AAD5SMI0_9FUNG</name>
<gene>
    <name evidence="2" type="ORF">HK100_010299</name>
</gene>
<accession>A0AAD5SMI0</accession>
<feature type="chain" id="PRO_5042106958" description="Calcineurin-like phosphoesterase domain-containing protein" evidence="1">
    <location>
        <begin position="18"/>
        <end position="212"/>
    </location>
</feature>
<sequence length="212" mass="23358">MKIATTILLSCVQLVSAFGKNCAIDQSQIYLNHLRRITDDPFSSIADNDNAVKHVNRGKCALNCLSQLPTLRQSVTISSPSIAAENTVDAIIKTKTKKHKRKRKHRRAATDDADLKIAIVGDFGVGDAPFRVLKMVRKWGADITVMTGDYDYVDSPEAFMGLVARATAAVAVDGGSESAYENDDEFAFIGVVGNHDILEWYGRDGYRDRFTE</sequence>
<evidence type="ECO:0008006" key="4">
    <source>
        <dbReference type="Google" id="ProtNLM"/>
    </source>
</evidence>
<evidence type="ECO:0000256" key="1">
    <source>
        <dbReference type="SAM" id="SignalP"/>
    </source>
</evidence>
<evidence type="ECO:0000313" key="2">
    <source>
        <dbReference type="EMBL" id="KAJ3079848.1"/>
    </source>
</evidence>
<dbReference type="Proteomes" id="UP001211907">
    <property type="component" value="Unassembled WGS sequence"/>
</dbReference>
<evidence type="ECO:0000313" key="3">
    <source>
        <dbReference type="Proteomes" id="UP001211907"/>
    </source>
</evidence>
<proteinExistence type="predicted"/>
<keyword evidence="1" id="KW-0732">Signal</keyword>
<dbReference type="SUPFAM" id="SSF56300">
    <property type="entry name" value="Metallo-dependent phosphatases"/>
    <property type="match status" value="1"/>
</dbReference>
<protein>
    <recommendedName>
        <fullName evidence="4">Calcineurin-like phosphoesterase domain-containing protein</fullName>
    </recommendedName>
</protein>
<dbReference type="AlphaFoldDB" id="A0AAD5SMI0"/>
<dbReference type="InterPro" id="IPR029052">
    <property type="entry name" value="Metallo-depent_PP-like"/>
</dbReference>
<reference evidence="2" key="1">
    <citation type="submission" date="2020-05" db="EMBL/GenBank/DDBJ databases">
        <title>Phylogenomic resolution of chytrid fungi.</title>
        <authorList>
            <person name="Stajich J.E."/>
            <person name="Amses K."/>
            <person name="Simmons R."/>
            <person name="Seto K."/>
            <person name="Myers J."/>
            <person name="Bonds A."/>
            <person name="Quandt C.A."/>
            <person name="Barry K."/>
            <person name="Liu P."/>
            <person name="Grigoriev I."/>
            <person name="Longcore J.E."/>
            <person name="James T.Y."/>
        </authorList>
    </citation>
    <scope>NUCLEOTIDE SEQUENCE</scope>
    <source>
        <strain evidence="2">JEL0513</strain>
    </source>
</reference>
<comment type="caution">
    <text evidence="2">The sequence shown here is derived from an EMBL/GenBank/DDBJ whole genome shotgun (WGS) entry which is preliminary data.</text>
</comment>